<evidence type="ECO:0000259" key="2">
    <source>
        <dbReference type="Pfam" id="PF00534"/>
    </source>
</evidence>
<organism evidence="3 6">
    <name type="scientific">Parabacteroides distasonis</name>
    <dbReference type="NCBI Taxonomy" id="823"/>
    <lineage>
        <taxon>Bacteria</taxon>
        <taxon>Pseudomonadati</taxon>
        <taxon>Bacteroidota</taxon>
        <taxon>Bacteroidia</taxon>
        <taxon>Bacteroidales</taxon>
        <taxon>Tannerellaceae</taxon>
        <taxon>Parabacteroides</taxon>
    </lineage>
</organism>
<dbReference type="SUPFAM" id="SSF53756">
    <property type="entry name" value="UDP-Glycosyltransferase/glycogen phosphorylase"/>
    <property type="match status" value="1"/>
</dbReference>
<dbReference type="AlphaFoldDB" id="A0A7K0GY73"/>
<dbReference type="Proteomes" id="UP000461276">
    <property type="component" value="Unassembled WGS sequence"/>
</dbReference>
<evidence type="ECO:0000313" key="3">
    <source>
        <dbReference type="EMBL" id="MRY94850.1"/>
    </source>
</evidence>
<dbReference type="CDD" id="cd03801">
    <property type="entry name" value="GT4_PimA-like"/>
    <property type="match status" value="1"/>
</dbReference>
<comment type="caution">
    <text evidence="3">The sequence shown here is derived from an EMBL/GenBank/DDBJ whole genome shotgun (WGS) entry which is preliminary data.</text>
</comment>
<accession>A0A7K0GY73</accession>
<reference evidence="5 6" key="1">
    <citation type="journal article" date="2019" name="Nat. Med.">
        <title>A library of human gut bacterial isolates paired with longitudinal multiomics data enables mechanistic microbiome research.</title>
        <authorList>
            <person name="Poyet M."/>
            <person name="Groussin M."/>
            <person name="Gibbons S.M."/>
            <person name="Avila-Pacheco J."/>
            <person name="Jiang X."/>
            <person name="Kearney S.M."/>
            <person name="Perrotta A.R."/>
            <person name="Berdy B."/>
            <person name="Zhao S."/>
            <person name="Lieberman T.D."/>
            <person name="Swanson P.K."/>
            <person name="Smith M."/>
            <person name="Roesemann S."/>
            <person name="Alexander J.E."/>
            <person name="Rich S.A."/>
            <person name="Livny J."/>
            <person name="Vlamakis H."/>
            <person name="Clish C."/>
            <person name="Bullock K."/>
            <person name="Deik A."/>
            <person name="Scott J."/>
            <person name="Pierce K.A."/>
            <person name="Xavier R.J."/>
            <person name="Alm E.J."/>
        </authorList>
    </citation>
    <scope>NUCLEOTIDE SEQUENCE [LARGE SCALE GENOMIC DNA]</scope>
    <source>
        <strain evidence="4 5">BIOML-A32</strain>
        <strain evidence="3 6">BIOML-A9</strain>
    </source>
</reference>
<name>A0A7K0GY73_PARDI</name>
<feature type="transmembrane region" description="Helical" evidence="1">
    <location>
        <begin position="77"/>
        <end position="98"/>
    </location>
</feature>
<keyword evidence="1" id="KW-1133">Transmembrane helix</keyword>
<dbReference type="GO" id="GO:0016757">
    <property type="term" value="F:glycosyltransferase activity"/>
    <property type="evidence" value="ECO:0007669"/>
    <property type="project" value="InterPro"/>
</dbReference>
<feature type="domain" description="Glycosyl transferase family 1" evidence="2">
    <location>
        <begin position="178"/>
        <end position="328"/>
    </location>
</feature>
<dbReference type="InterPro" id="IPR001296">
    <property type="entry name" value="Glyco_trans_1"/>
</dbReference>
<protein>
    <submittedName>
        <fullName evidence="3">Glycosyltransferase</fullName>
    </submittedName>
</protein>
<evidence type="ECO:0000313" key="4">
    <source>
        <dbReference type="EMBL" id="MRZ50892.1"/>
    </source>
</evidence>
<dbReference type="RefSeq" id="WP_011966517.1">
    <property type="nucleotide sequence ID" value="NZ_CAXSUO010000011.1"/>
</dbReference>
<evidence type="ECO:0000313" key="6">
    <source>
        <dbReference type="Proteomes" id="UP000461276"/>
    </source>
</evidence>
<dbReference type="Pfam" id="PF00534">
    <property type="entry name" value="Glycos_transf_1"/>
    <property type="match status" value="1"/>
</dbReference>
<dbReference type="EMBL" id="WKMY01000013">
    <property type="protein sequence ID" value="MRY94850.1"/>
    <property type="molecule type" value="Genomic_DNA"/>
</dbReference>
<dbReference type="Proteomes" id="UP000441358">
    <property type="component" value="Unassembled WGS sequence"/>
</dbReference>
<dbReference type="Gene3D" id="3.40.50.2000">
    <property type="entry name" value="Glycogen Phosphorylase B"/>
    <property type="match status" value="2"/>
</dbReference>
<gene>
    <name evidence="4" type="ORF">GKD66_11810</name>
    <name evidence="3" type="ORF">GKD67_16760</name>
</gene>
<dbReference type="PANTHER" id="PTHR12526">
    <property type="entry name" value="GLYCOSYLTRANSFERASE"/>
    <property type="match status" value="1"/>
</dbReference>
<dbReference type="EMBL" id="WKMC01000008">
    <property type="protein sequence ID" value="MRZ50892.1"/>
    <property type="molecule type" value="Genomic_DNA"/>
</dbReference>
<proteinExistence type="predicted"/>
<keyword evidence="1" id="KW-0472">Membrane</keyword>
<dbReference type="OMA" id="DHTRHIN"/>
<evidence type="ECO:0000256" key="1">
    <source>
        <dbReference type="SAM" id="Phobius"/>
    </source>
</evidence>
<evidence type="ECO:0000313" key="5">
    <source>
        <dbReference type="Proteomes" id="UP000441358"/>
    </source>
</evidence>
<sequence length="360" mass="42132">MEMKKKKKVLVLYPSGNYLYPTTGGELYDSYLFKRILFSGQIDMSFFTKDHTRHINKWLLPAYILWSCRRIGSYDAVFLNSSWFAQSIWLLYFFRIFYPKLKVYVIHHHFRYQEMSGIKRLLQYMLEWLGLGVSFAVITPNPYTHSLIKQMRPDSRTVFLEMAFKKDVPTSSCYVLKRLLFVGTVYQRKGLLYLLEAIGQMSEKERSGIHLDIVGDLSYKKYYKRLLSLVHLYGLEDVVTFVGRISDEELKSYYSRAYCFVFPSLLEGYGMVLIEAMSYGLPVIAFDNSAIPFTVKNDRNGILVRDKNILDLKKSILKLCVDTDYHRKLCDGALDTYRNARSLSDLDVDIENFVIKELIN</sequence>
<keyword evidence="3" id="KW-0808">Transferase</keyword>
<keyword evidence="1" id="KW-0812">Transmembrane</keyword>